<accession>A0A2K8N2T6</accession>
<sequence>MLDLADAHLEALAALDGGHPSAIFNVGTGRGHSVLEVIRMAEEVSGRTVPVELGAGVRGIRRCWWRTEAGCGKSTRNRGTACGRSWPRRGLGIGVRGGKSGFFARWAMHWAEDAG</sequence>
<dbReference type="AlphaFoldDB" id="A0A2K8N2T6"/>
<organism evidence="1 2">
    <name type="scientific">Kyrpidia spormannii</name>
    <dbReference type="NCBI Taxonomy" id="2055160"/>
    <lineage>
        <taxon>Bacteria</taxon>
        <taxon>Bacillati</taxon>
        <taxon>Bacillota</taxon>
        <taxon>Bacilli</taxon>
        <taxon>Bacillales</taxon>
        <taxon>Alicyclobacillaceae</taxon>
        <taxon>Kyrpidia</taxon>
    </lineage>
</organism>
<dbReference type="Gene3D" id="3.90.25.10">
    <property type="entry name" value="UDP-galactose 4-epimerase, domain 1"/>
    <property type="match status" value="1"/>
</dbReference>
<name>A0A2K8N2T6_9BACL</name>
<keyword evidence="2" id="KW-1185">Reference proteome</keyword>
<gene>
    <name evidence="1" type="ORF">CVV65_01695</name>
</gene>
<dbReference type="SUPFAM" id="SSF51735">
    <property type="entry name" value="NAD(P)-binding Rossmann-fold domains"/>
    <property type="match status" value="1"/>
</dbReference>
<dbReference type="RefSeq" id="WP_100666678.1">
    <property type="nucleotide sequence ID" value="NZ_CP024955.1"/>
</dbReference>
<dbReference type="KEGG" id="kyr:CVV65_01695"/>
<dbReference type="Proteomes" id="UP000231932">
    <property type="component" value="Chromosome"/>
</dbReference>
<dbReference type="InterPro" id="IPR036291">
    <property type="entry name" value="NAD(P)-bd_dom_sf"/>
</dbReference>
<proteinExistence type="predicted"/>
<evidence type="ECO:0000313" key="2">
    <source>
        <dbReference type="Proteomes" id="UP000231932"/>
    </source>
</evidence>
<protein>
    <recommendedName>
        <fullName evidence="3">UDP-glucose 4-epimerase</fullName>
    </recommendedName>
</protein>
<evidence type="ECO:0008006" key="3">
    <source>
        <dbReference type="Google" id="ProtNLM"/>
    </source>
</evidence>
<evidence type="ECO:0000313" key="1">
    <source>
        <dbReference type="EMBL" id="ATY83841.1"/>
    </source>
</evidence>
<dbReference type="EMBL" id="CP024955">
    <property type="protein sequence ID" value="ATY83841.1"/>
    <property type="molecule type" value="Genomic_DNA"/>
</dbReference>
<dbReference type="Gene3D" id="3.40.50.720">
    <property type="entry name" value="NAD(P)-binding Rossmann-like Domain"/>
    <property type="match status" value="1"/>
</dbReference>
<reference evidence="2" key="1">
    <citation type="submission" date="2017-11" db="EMBL/GenBank/DDBJ databases">
        <title>Complete Genome Sequence of Kyrpidia sp. Strain EA-1, a thermophilic, hydrogen-oxidizing Bacterium, isolated from the Azores.</title>
        <authorList>
            <person name="Reiner J.E."/>
            <person name="Lapp C.J."/>
            <person name="Bunk B."/>
            <person name="Gescher J."/>
        </authorList>
    </citation>
    <scope>NUCLEOTIDE SEQUENCE [LARGE SCALE GENOMIC DNA]</scope>
    <source>
        <strain evidence="2">EA-1</strain>
    </source>
</reference>